<evidence type="ECO:0000313" key="2">
    <source>
        <dbReference type="Proteomes" id="UP001054837"/>
    </source>
</evidence>
<dbReference type="AlphaFoldDB" id="A0AAV4P422"/>
<sequence>MNSKNNDMGTISNCSIKNESNLHFNLGNLKHRDLSLNKSFFTEAKELAKISHGKKIIKDDVLYKTIRQNDKSLEDEKNSVPHYFENHNSDKRIICRKKSVLLEKEAQKDLVKGIMSKVKSDKNLNKINYNDSSFKKKIDAILGSEQHQKMPKRIKRTHEKIEYVKNNTDSDVAKKICQVSTKCKNPPSSSDSNNLDFEGSKNMDSNTKKAFVKTVKNCLLEMFSKIESEDEFMETDPCDKNVFNNDSTYIAKPSPEDKIFNHSSIGNVFPKSMLKETNTISNNNNRICNEKSLETIEDPVILKDSDSLGNHNQSIIVSFPDPTEINAYHHTLQDRSDMRRFKDNNMHLQMGYLPRKCCTKANGNVLTVKKKYFAKFSDSCLKRVDNSCPEPEHSDILSNISETVVVTIDFINKIIQIACKLCIQEISNAFPLLLPYATEYSDIDISSSNDKLLQLPKDCPICSYKKFVDDLRVDKLIILKGGYYSILLDFKIYFCTNFLPKLHETPVSIKVEACDNLLTPPEQSTSIQSNLKEIAKQFNSNVHVPSLSSLSECEKKDMIEVFPNKCQKCQRVLPFFEVPLIEKKMDVKYTYLNMTCKYCNLVISAKNGKYSFIIDPYLQEEYKRHLSSINYNDAFVKSVWSQFPFEFQSLLNNCYLTREPLSEMSSKEKNPQHIEFISDSSKPVDVYQIENRLVCAGCFQNLKKDEVFYHLSKCNTSRILNSINVSCLE</sequence>
<protein>
    <submittedName>
        <fullName evidence="1">Uncharacterized protein</fullName>
    </submittedName>
</protein>
<gene>
    <name evidence="1" type="ORF">CDAR_5111</name>
</gene>
<name>A0AAV4P422_9ARAC</name>
<reference evidence="1 2" key="1">
    <citation type="submission" date="2021-06" db="EMBL/GenBank/DDBJ databases">
        <title>Caerostris darwini draft genome.</title>
        <authorList>
            <person name="Kono N."/>
            <person name="Arakawa K."/>
        </authorList>
    </citation>
    <scope>NUCLEOTIDE SEQUENCE [LARGE SCALE GENOMIC DNA]</scope>
</reference>
<evidence type="ECO:0000313" key="1">
    <source>
        <dbReference type="EMBL" id="GIX91779.1"/>
    </source>
</evidence>
<accession>A0AAV4P422</accession>
<keyword evidence="2" id="KW-1185">Reference proteome</keyword>
<organism evidence="1 2">
    <name type="scientific">Caerostris darwini</name>
    <dbReference type="NCBI Taxonomy" id="1538125"/>
    <lineage>
        <taxon>Eukaryota</taxon>
        <taxon>Metazoa</taxon>
        <taxon>Ecdysozoa</taxon>
        <taxon>Arthropoda</taxon>
        <taxon>Chelicerata</taxon>
        <taxon>Arachnida</taxon>
        <taxon>Araneae</taxon>
        <taxon>Araneomorphae</taxon>
        <taxon>Entelegynae</taxon>
        <taxon>Araneoidea</taxon>
        <taxon>Araneidae</taxon>
        <taxon>Caerostris</taxon>
    </lineage>
</organism>
<dbReference type="Proteomes" id="UP001054837">
    <property type="component" value="Unassembled WGS sequence"/>
</dbReference>
<dbReference type="EMBL" id="BPLQ01002337">
    <property type="protein sequence ID" value="GIX91779.1"/>
    <property type="molecule type" value="Genomic_DNA"/>
</dbReference>
<comment type="caution">
    <text evidence="1">The sequence shown here is derived from an EMBL/GenBank/DDBJ whole genome shotgun (WGS) entry which is preliminary data.</text>
</comment>
<proteinExistence type="predicted"/>